<reference evidence="1" key="1">
    <citation type="journal article" date="2007" name="PLoS Biol.">
        <title>Rate of evolution in brain-expressed genes in humans and other primates.</title>
        <authorList>
            <person name="Wang H.-Y."/>
            <person name="Chien H.-C."/>
            <person name="Osada N."/>
            <person name="Hashimoto K."/>
            <person name="Sugano S."/>
            <person name="Gojobori T."/>
            <person name="Chou C.-K."/>
            <person name="Tsai S.-F."/>
            <person name="Wu C.-I."/>
            <person name="Shen C.-K.J."/>
        </authorList>
    </citation>
    <scope>NUCLEOTIDE SEQUENCE</scope>
</reference>
<sequence length="87" mass="9491">MGAADWLVMQLWDVENGPHALSLLLGGATGLVESRVVGPGEGHLVVRNAKAQNDISKRPILAAIIRDVHYRSKWESCKSCGLRNNGW</sequence>
<proteinExistence type="evidence at transcript level"/>
<protein>
    <submittedName>
        <fullName evidence="1">Macaca fascicularis brain cDNA clone: QflA-23265, similar to human hypothetical protein LOC346653 (LOC346653), mRNA, RefSeq: XM_379921.1</fullName>
    </submittedName>
</protein>
<evidence type="ECO:0000313" key="1">
    <source>
        <dbReference type="EMBL" id="BAE90651.1"/>
    </source>
</evidence>
<name>I7GP08_MACFA</name>
<accession>I7GP08</accession>
<dbReference type="EMBL" id="AB173589">
    <property type="protein sequence ID" value="BAE90651.1"/>
    <property type="molecule type" value="mRNA"/>
</dbReference>
<dbReference type="AlphaFoldDB" id="I7GP08"/>
<organism evidence="1">
    <name type="scientific">Macaca fascicularis</name>
    <name type="common">Crab-eating macaque</name>
    <name type="synonym">Cynomolgus monkey</name>
    <dbReference type="NCBI Taxonomy" id="9541"/>
    <lineage>
        <taxon>Eukaryota</taxon>
        <taxon>Metazoa</taxon>
        <taxon>Chordata</taxon>
        <taxon>Craniata</taxon>
        <taxon>Vertebrata</taxon>
        <taxon>Euteleostomi</taxon>
        <taxon>Mammalia</taxon>
        <taxon>Eutheria</taxon>
        <taxon>Euarchontoglires</taxon>
        <taxon>Primates</taxon>
        <taxon>Haplorrhini</taxon>
        <taxon>Catarrhini</taxon>
        <taxon>Cercopithecidae</taxon>
        <taxon>Cercopithecinae</taxon>
        <taxon>Macaca</taxon>
    </lineage>
</organism>